<dbReference type="Proteomes" id="UP000583279">
    <property type="component" value="Unassembled WGS sequence"/>
</dbReference>
<protein>
    <submittedName>
        <fullName evidence="1">Uncharacterized protein</fullName>
    </submittedName>
</protein>
<dbReference type="EMBL" id="JAAQYK010000006">
    <property type="protein sequence ID" value="NNA46084.1"/>
    <property type="molecule type" value="Genomic_DNA"/>
</dbReference>
<accession>A0A7Y1LHA3</accession>
<evidence type="ECO:0000313" key="1">
    <source>
        <dbReference type="EMBL" id="NNA46084.1"/>
    </source>
</evidence>
<dbReference type="AlphaFoldDB" id="A0A7Y1LHA3"/>
<proteinExistence type="predicted"/>
<reference evidence="1 2" key="1">
    <citation type="journal article" date="2020" name="Front. Microbiol.">
        <title>Genetic Organization of the aprX-lipA2 Operon Affects the Proteolytic Potential of Pseudomonas Species in Milk.</title>
        <authorList>
            <person name="Maier C."/>
            <person name="Huptas C."/>
            <person name="von Neubeck M."/>
            <person name="Scherer S."/>
            <person name="Wenning M."/>
            <person name="Lucking G."/>
        </authorList>
    </citation>
    <scope>NUCLEOTIDE SEQUENCE [LARGE SCALE GENOMIC DNA]</scope>
    <source>
        <strain evidence="1 2">WS 4997</strain>
    </source>
</reference>
<comment type="caution">
    <text evidence="1">The sequence shown here is derived from an EMBL/GenBank/DDBJ whole genome shotgun (WGS) entry which is preliminary data.</text>
</comment>
<dbReference type="Pfam" id="PF20242">
    <property type="entry name" value="Emfourin"/>
    <property type="match status" value="1"/>
</dbReference>
<dbReference type="InterPro" id="IPR049457">
    <property type="entry name" value="Emfourin"/>
</dbReference>
<sequence>MRISIKESGGAAFFPGLAKARTVELDALPEPDQQELRQLIEASDFFQLPQSTDPEPGNPGRVHYTLTVAEGKREHTVCVLAPVNPPALDGLVQCVRRHSRGWLGPIG</sequence>
<dbReference type="RefSeq" id="WP_169856055.1">
    <property type="nucleotide sequence ID" value="NZ_JAAQYJ010000003.1"/>
</dbReference>
<evidence type="ECO:0000313" key="2">
    <source>
        <dbReference type="Proteomes" id="UP000583279"/>
    </source>
</evidence>
<organism evidence="1 2">
    <name type="scientific">Pseudomonas lactis</name>
    <dbReference type="NCBI Taxonomy" id="1615674"/>
    <lineage>
        <taxon>Bacteria</taxon>
        <taxon>Pseudomonadati</taxon>
        <taxon>Pseudomonadota</taxon>
        <taxon>Gammaproteobacteria</taxon>
        <taxon>Pseudomonadales</taxon>
        <taxon>Pseudomonadaceae</taxon>
        <taxon>Pseudomonas</taxon>
    </lineage>
</organism>
<gene>
    <name evidence="1" type="ORF">HBO18_18320</name>
</gene>
<name>A0A7Y1LHA3_9PSED</name>